<gene>
    <name evidence="1" type="ORF">SAMN04487965_2385</name>
</gene>
<evidence type="ECO:0000313" key="1">
    <source>
        <dbReference type="EMBL" id="SHF61213.1"/>
    </source>
</evidence>
<organism evidence="1 2">
    <name type="scientific">Microbulbifer donghaiensis</name>
    <dbReference type="NCBI Taxonomy" id="494016"/>
    <lineage>
        <taxon>Bacteria</taxon>
        <taxon>Pseudomonadati</taxon>
        <taxon>Pseudomonadota</taxon>
        <taxon>Gammaproteobacteria</taxon>
        <taxon>Cellvibrionales</taxon>
        <taxon>Microbulbiferaceae</taxon>
        <taxon>Microbulbifer</taxon>
    </lineage>
</organism>
<accession>A0A1M5D2E3</accession>
<dbReference type="EMBL" id="FQVA01000002">
    <property type="protein sequence ID" value="SHF61213.1"/>
    <property type="molecule type" value="Genomic_DNA"/>
</dbReference>
<proteinExistence type="predicted"/>
<reference evidence="2" key="1">
    <citation type="submission" date="2016-11" db="EMBL/GenBank/DDBJ databases">
        <authorList>
            <person name="Varghese N."/>
            <person name="Submissions S."/>
        </authorList>
    </citation>
    <scope>NUCLEOTIDE SEQUENCE [LARGE SCALE GENOMIC DNA]</scope>
    <source>
        <strain evidence="2">CGMCC 1.7063</strain>
    </source>
</reference>
<dbReference type="RefSeq" id="WP_159436016.1">
    <property type="nucleotide sequence ID" value="NZ_FQVA01000002.1"/>
</dbReference>
<sequence>MLGLLLLLPGMLWLGWREELVEGMPLLAVCGWLRLEELLLDEAVDGG</sequence>
<name>A0A1M5D2E3_9GAMM</name>
<keyword evidence="2" id="KW-1185">Reference proteome</keyword>
<protein>
    <submittedName>
        <fullName evidence="1">Uncharacterized protein</fullName>
    </submittedName>
</protein>
<evidence type="ECO:0000313" key="2">
    <source>
        <dbReference type="Proteomes" id="UP000184170"/>
    </source>
</evidence>
<dbReference type="AlphaFoldDB" id="A0A1M5D2E3"/>
<dbReference type="STRING" id="494016.SAMN04487965_2385"/>
<dbReference type="Proteomes" id="UP000184170">
    <property type="component" value="Unassembled WGS sequence"/>
</dbReference>